<dbReference type="STRING" id="630515.SAMN04489812_2002"/>
<dbReference type="InterPro" id="IPR050338">
    <property type="entry name" value="DisA"/>
</dbReference>
<dbReference type="RefSeq" id="WP_231920261.1">
    <property type="nucleotide sequence ID" value="NZ_LT629772.1"/>
</dbReference>
<keyword evidence="5" id="KW-0067">ATP-binding</keyword>
<keyword evidence="2" id="KW-0808">Transferase</keyword>
<dbReference type="InterPro" id="IPR018906">
    <property type="entry name" value="DNA_integrity_scan_DisA_link"/>
</dbReference>
<dbReference type="InterPro" id="IPR010994">
    <property type="entry name" value="RuvA_2-like"/>
</dbReference>
<dbReference type="Pfam" id="PF02457">
    <property type="entry name" value="DAC"/>
    <property type="match status" value="1"/>
</dbReference>
<evidence type="ECO:0000256" key="3">
    <source>
        <dbReference type="ARBA" id="ARBA00022695"/>
    </source>
</evidence>
<evidence type="ECO:0000256" key="1">
    <source>
        <dbReference type="ARBA" id="ARBA00000877"/>
    </source>
</evidence>
<proteinExistence type="predicted"/>
<dbReference type="InterPro" id="IPR003390">
    <property type="entry name" value="DNA_integrity_scan_DisA_N"/>
</dbReference>
<dbReference type="SUPFAM" id="SSF143597">
    <property type="entry name" value="YojJ-like"/>
    <property type="match status" value="1"/>
</dbReference>
<dbReference type="Gene3D" id="1.20.1260.110">
    <property type="entry name" value="DNA integrity scanning linker region"/>
    <property type="match status" value="1"/>
</dbReference>
<comment type="catalytic activity">
    <reaction evidence="1">
        <text>2 ATP = 3',3'-c-di-AMP + 2 diphosphate</text>
        <dbReference type="Rhea" id="RHEA:35655"/>
        <dbReference type="ChEBI" id="CHEBI:30616"/>
        <dbReference type="ChEBI" id="CHEBI:33019"/>
        <dbReference type="ChEBI" id="CHEBI:71500"/>
        <dbReference type="EC" id="2.7.7.85"/>
    </reaction>
</comment>
<dbReference type="NCBIfam" id="NF010009">
    <property type="entry name" value="PRK13482.1"/>
    <property type="match status" value="1"/>
</dbReference>
<sequence length="354" mass="39296">MAPDPAHRDRELSYLALLAPGTPLRDGFERILRGRTGALVILGDTAQVFELCSGGFELDVPYTPTALRELSKMDGGIVMTSALDRIVRAGVQFVPDPQLETVETGTRHRTADRMSRQTGVPVATVSASMSTIALFIDGTRRPLQTSEQIMTRANQAVQTLERYRERLWQVTARLSALEVEDQVTIKDLALVAQRWEMIRRLQQELGDYVIELGTDGRLLNLQLHELGAGLDDLRELLELDYHDNEGATFTLAPLTELSTARLLEPLDVARGVGFVNQHLDTRISARGFRQLAQINRLPAAYISRLVDHFGNLQGVFGATTTELQEVEGVGESRARIIREGLTRLAESVYSEHLG</sequence>
<dbReference type="PROSITE" id="PS51794">
    <property type="entry name" value="DAC"/>
    <property type="match status" value="1"/>
</dbReference>
<dbReference type="AlphaFoldDB" id="A0A1H1SHY2"/>
<keyword evidence="8" id="KW-1185">Reference proteome</keyword>
<reference evidence="7 8" key="1">
    <citation type="submission" date="2016-10" db="EMBL/GenBank/DDBJ databases">
        <authorList>
            <person name="de Groot N.N."/>
        </authorList>
    </citation>
    <scope>NUCLEOTIDE SEQUENCE [LARGE SCALE GENOMIC DNA]</scope>
    <source>
        <strain evidence="7 8">DSM 21800</strain>
    </source>
</reference>
<dbReference type="Pfam" id="PF10635">
    <property type="entry name" value="DisA-linker"/>
    <property type="match status" value="1"/>
</dbReference>
<dbReference type="EMBL" id="LT629772">
    <property type="protein sequence ID" value="SDS46959.1"/>
    <property type="molecule type" value="Genomic_DNA"/>
</dbReference>
<evidence type="ECO:0000259" key="6">
    <source>
        <dbReference type="PROSITE" id="PS51794"/>
    </source>
</evidence>
<dbReference type="InterPro" id="IPR036888">
    <property type="entry name" value="DNA_integrity_DisA_N_sf"/>
</dbReference>
<organism evidence="7 8">
    <name type="scientific">Microlunatus soli</name>
    <dbReference type="NCBI Taxonomy" id="630515"/>
    <lineage>
        <taxon>Bacteria</taxon>
        <taxon>Bacillati</taxon>
        <taxon>Actinomycetota</taxon>
        <taxon>Actinomycetes</taxon>
        <taxon>Propionibacteriales</taxon>
        <taxon>Propionibacteriaceae</taxon>
        <taxon>Microlunatus</taxon>
    </lineage>
</organism>
<keyword evidence="4" id="KW-0547">Nucleotide-binding</keyword>
<dbReference type="GO" id="GO:0005524">
    <property type="term" value="F:ATP binding"/>
    <property type="evidence" value="ECO:0007669"/>
    <property type="project" value="UniProtKB-KW"/>
</dbReference>
<evidence type="ECO:0000313" key="8">
    <source>
        <dbReference type="Proteomes" id="UP000199103"/>
    </source>
</evidence>
<keyword evidence="3" id="KW-0548">Nucleotidyltransferase</keyword>
<dbReference type="GO" id="GO:0106408">
    <property type="term" value="F:diadenylate cyclase activity"/>
    <property type="evidence" value="ECO:0007669"/>
    <property type="project" value="UniProtKB-EC"/>
</dbReference>
<evidence type="ECO:0000313" key="7">
    <source>
        <dbReference type="EMBL" id="SDS46959.1"/>
    </source>
</evidence>
<dbReference type="PANTHER" id="PTHR34185:SF3">
    <property type="entry name" value="DNA INTEGRITY SCANNING PROTEIN DISA"/>
    <property type="match status" value="1"/>
</dbReference>
<dbReference type="PANTHER" id="PTHR34185">
    <property type="entry name" value="DIADENYLATE CYCLASE"/>
    <property type="match status" value="1"/>
</dbReference>
<evidence type="ECO:0000256" key="5">
    <source>
        <dbReference type="ARBA" id="ARBA00022840"/>
    </source>
</evidence>
<dbReference type="Gene3D" id="1.10.150.20">
    <property type="entry name" value="5' to 3' exonuclease, C-terminal subdomain"/>
    <property type="match status" value="1"/>
</dbReference>
<evidence type="ECO:0000256" key="4">
    <source>
        <dbReference type="ARBA" id="ARBA00022741"/>
    </source>
</evidence>
<dbReference type="Gene3D" id="3.40.1700.10">
    <property type="entry name" value="DNA integrity scanning protein, DisA, N-terminal domain"/>
    <property type="match status" value="1"/>
</dbReference>
<name>A0A1H1SHY2_9ACTN</name>
<protein>
    <submittedName>
        <fullName evidence="7">Diadenylate cyclase</fullName>
    </submittedName>
</protein>
<feature type="domain" description="DAC" evidence="6">
    <location>
        <begin position="8"/>
        <end position="147"/>
    </location>
</feature>
<accession>A0A1H1SHY2</accession>
<dbReference type="GO" id="GO:0004016">
    <property type="term" value="F:adenylate cyclase activity"/>
    <property type="evidence" value="ECO:0007669"/>
    <property type="project" value="TreeGrafter"/>
</dbReference>
<dbReference type="InterPro" id="IPR038331">
    <property type="entry name" value="DisA_sf"/>
</dbReference>
<evidence type="ECO:0000256" key="2">
    <source>
        <dbReference type="ARBA" id="ARBA00022679"/>
    </source>
</evidence>
<dbReference type="SUPFAM" id="SSF47781">
    <property type="entry name" value="RuvA domain 2-like"/>
    <property type="match status" value="1"/>
</dbReference>
<dbReference type="Proteomes" id="UP000199103">
    <property type="component" value="Chromosome I"/>
</dbReference>
<gene>
    <name evidence="7" type="ORF">SAMN04489812_2002</name>
</gene>